<dbReference type="Pfam" id="PF18834">
    <property type="entry name" value="LPD22"/>
    <property type="match status" value="1"/>
</dbReference>
<accession>A0A0R0BER6</accession>
<sequence length="1963" mass="212422">MVGAGQFSPDAIAIAQRQSTSLGVPADVLARNPEQAARMELQRKIEGVRERNPALADWLEDPRRLGLVKDEVDGVEKFAGTLSKPKQQDWAQELLANMVSTGIGVYGHANRARTGKSTPEDVESSTDVLRSLPAGAVRGIGMAVGGVGETYNLGERTLDRGLSGVGVPSGGGPARSDVPIWLRPGDSFVGTGQYLKQLADWIAPPKQRQTFGTQVAEGVGQVGPMVIQSIYAPQTLPASTYGMGVDQMADAVREKGAYGTGRGDLAIATGGLAQGALERLGIERLVERLPPNIRSSTMRYIADISIAAATEGATEAGQQVAQNAALQAFVDPKQALTEGVADNAAQGGAVGAIVRALLGIPGVPRSRTRAAAEQVQSIIGSQDANAELAAATQAAAELKLGARSPDDMRAIVRQLVGEDSNLYLDAEQAQTLFQSAPQVLQDLVGGQEALAEQMATGQITISKADWMAAVPQLPNWSEILQHTRTTPEGLSPIEVEGLDVEAIARELGVQDEGQGAADSAQVDADGVRQAVLAQLSATERYTPAQADSQARLWQAVFGRLGEVTGQDPMALYERYSAGIQIADAPAEAGAPRTLMQRSMDALRSLFGRPQVATDGRGQQTIERDGNAYVQRAGQWLLADDQGQARDFLTLDQARTEAERTGGEIVQDDPIDGQRQTWSVALPDTAAREVLAGDILFQGGAAPRGQIQIGTDRAMQISLFKGADLSTFLHESGHFFLEVYRDLAAAEDASPQIRSDLDAMLKWFGVESAEQIGVDQHEQFARGFEAYLGEGKAPTPELQSVFSQFKQWILGVYRSLRNLDVELTDDVRGVFDRMLASQEEIEAAQARVGFEPIARDLAEAQALGMTERQFADYQAQVAAAREQAEADLMAQLQKADAKARKQWWKEELAAVRREVASDLNVDQTERLALALSGAETFPDGTPIPESQRVQLDRESLVEGWGESILQPLKGLYRDEGGVSPEMLAPLHGFDSANALVDALATRTQLSQRVREEADTRMRERYGDPMIDGSLPEKAMEAVHNSRRIRLLERELAILANLAEQPRPNRRELKAVAEAVIDRKSSRQLRPNAYLAAERNAARAATAAATKGRFGEALLAKRQQALNAALYRSAIEAQKRLSRIERAATQLTRTPGQERLAKAGSGFLPQVNGLLAAYGFGKEAPGDSRALADWVEGLQDSGEVTAVGDAVIARLDNPTEFRDVPFAEAREFAEAIKNLSHLASRQNQLLAGARKADKASAIAEMLNRSTSVLGEAREFVAADDLPAGARAARTASGLLDDIDRPESILEKLDGGETGPWHDFIWHAQEQAESKKSELMQRVGTQLKQLHVGLPKSWEDNLRQVVTFKGVAMTRRRLIGMALNLGNAGNRQRLMEGGFTTSTRTILLTEGDLNSLAAMLSPTELRYVQGMWDAIGSMRPDIEALNARMGGVPVQFVEAVPFDVQMPGGEVVHMAGGYFPLAYDSTRSVVGDVQASEDAMKVLMATGAGRAATSKGYVKGRAETVKAALNLDYGLVVNRHLDQVMTDLAYREAVRDVHMLLNDPRIKNYVSSRLSPAALRSLTGGLAYSVVGSTEAAGNVAKWRALGDGLLANITVAALALRPDIALGNYGSALVQGIDRSSTSSVLRSFAKFQTHRNELTREIVEKSPFMAAKLQEVDHMYATTIGKIRGDRWKGAHAGYTRLMMTLHRLADADVSRVVWLARYETERRKGTPDVDAVKLADKAIRMTQTATGKKDLSTFERDPALRQTRQYMGPMFVIFGRLRAATEGSGASREGSARIASLFLQWVLAPTVFALLAGRLADDDDKDGEKDWVTWMVTEVGLFPLQTLPLVRDVASIAESLLANRPPNARSAPLATAINNMGKATKRIAKRWDSGKSFGDSWDEYTVDLLQLAGPLVGAPSTQARKWDKAYKEIWDDPDTGALELTQMAVYGETPFYADGEVLPDKKK</sequence>
<feature type="coiled-coil region" evidence="1">
    <location>
        <begin position="862"/>
        <end position="913"/>
    </location>
</feature>
<keyword evidence="4" id="KW-1185">Reference proteome</keyword>
<keyword evidence="1" id="KW-0175">Coiled coil</keyword>
<protein>
    <recommendedName>
        <fullName evidence="2">Large polyvalent protein associated domain-containing protein</fullName>
    </recommendedName>
</protein>
<dbReference type="InterPro" id="IPR040738">
    <property type="entry name" value="LPD22"/>
</dbReference>
<name>A0A0R0BER6_9GAMM</name>
<evidence type="ECO:0000259" key="2">
    <source>
        <dbReference type="Pfam" id="PF18834"/>
    </source>
</evidence>
<evidence type="ECO:0000256" key="1">
    <source>
        <dbReference type="SAM" id="Coils"/>
    </source>
</evidence>
<comment type="caution">
    <text evidence="3">The sequence shown here is derived from an EMBL/GenBank/DDBJ whole genome shotgun (WGS) entry which is preliminary data.</text>
</comment>
<evidence type="ECO:0000313" key="4">
    <source>
        <dbReference type="Proteomes" id="UP000051757"/>
    </source>
</evidence>
<feature type="domain" description="Large polyvalent protein associated" evidence="2">
    <location>
        <begin position="6"/>
        <end position="86"/>
    </location>
</feature>
<dbReference type="Proteomes" id="UP000051757">
    <property type="component" value="Unassembled WGS sequence"/>
</dbReference>
<organism evidence="3 4">
    <name type="scientific">Stenotrophomonas beteli</name>
    <dbReference type="NCBI Taxonomy" id="3384461"/>
    <lineage>
        <taxon>Bacteria</taxon>
        <taxon>Pseudomonadati</taxon>
        <taxon>Pseudomonadota</taxon>
        <taxon>Gammaproteobacteria</taxon>
        <taxon>Lysobacterales</taxon>
        <taxon>Lysobacteraceae</taxon>
        <taxon>Stenotrophomonas</taxon>
        <taxon>Stenotrophomonas maltophilia group</taxon>
    </lineage>
</organism>
<proteinExistence type="predicted"/>
<reference evidence="3 4" key="1">
    <citation type="journal article" date="2016" name="Front. Microbiol.">
        <title>Genome Sequence of Type Strains of Genus Stenotrophomonas.</title>
        <authorList>
            <person name="Patil P.P."/>
            <person name="Midha S."/>
            <person name="Kumar S."/>
            <person name="Patil P.B."/>
        </authorList>
    </citation>
    <scope>NUCLEOTIDE SEQUENCE [LARGE SCALE GENOMIC DNA]</scope>
    <source>
        <strain evidence="3 4">LMG 978</strain>
    </source>
</reference>
<dbReference type="EMBL" id="LLXV01000013">
    <property type="protein sequence ID" value="KRG52714.1"/>
    <property type="molecule type" value="Genomic_DNA"/>
</dbReference>
<evidence type="ECO:0000313" key="3">
    <source>
        <dbReference type="EMBL" id="KRG52714.1"/>
    </source>
</evidence>
<gene>
    <name evidence="3" type="ORF">ARC23_04235</name>
</gene>